<accession>A0A3L6PY36</accession>
<keyword evidence="6" id="KW-0175">Coiled coil</keyword>
<keyword evidence="3 5" id="KW-0493">Microtubule</keyword>
<dbReference type="Pfam" id="PF03271">
    <property type="entry name" value="EB1"/>
    <property type="match status" value="1"/>
</dbReference>
<evidence type="ECO:0000256" key="5">
    <source>
        <dbReference type="PROSITE-ProRule" id="PRU00576"/>
    </source>
</evidence>
<gene>
    <name evidence="8" type="ORF">C2845_PM16G05600</name>
</gene>
<evidence type="ECO:0000256" key="6">
    <source>
        <dbReference type="SAM" id="Coils"/>
    </source>
</evidence>
<dbReference type="Proteomes" id="UP000275267">
    <property type="component" value="Unassembled WGS sequence"/>
</dbReference>
<protein>
    <submittedName>
        <fullName evidence="8">Microtubule-associated protein RP/EB family member 1A-like</fullName>
    </submittedName>
</protein>
<dbReference type="AlphaFoldDB" id="A0A3L6PY36"/>
<dbReference type="PROSITE" id="PS51230">
    <property type="entry name" value="EB1_C"/>
    <property type="match status" value="1"/>
</dbReference>
<dbReference type="InterPro" id="IPR004953">
    <property type="entry name" value="EB1_C"/>
</dbReference>
<evidence type="ECO:0000313" key="8">
    <source>
        <dbReference type="EMBL" id="RLM65070.1"/>
    </source>
</evidence>
<keyword evidence="9" id="KW-1185">Reference proteome</keyword>
<dbReference type="Gene3D" id="1.20.5.1430">
    <property type="match status" value="1"/>
</dbReference>
<keyword evidence="4" id="KW-0206">Cytoskeleton</keyword>
<dbReference type="GO" id="GO:0008017">
    <property type="term" value="F:microtubule binding"/>
    <property type="evidence" value="ECO:0007669"/>
    <property type="project" value="InterPro"/>
</dbReference>
<evidence type="ECO:0000256" key="4">
    <source>
        <dbReference type="ARBA" id="ARBA00023212"/>
    </source>
</evidence>
<evidence type="ECO:0000259" key="7">
    <source>
        <dbReference type="PROSITE" id="PS51230"/>
    </source>
</evidence>
<dbReference type="PANTHER" id="PTHR10623">
    <property type="entry name" value="MICROTUBULE-ASSOCIATED PROTEIN RP/EB FAMILY MEMBER"/>
    <property type="match status" value="1"/>
</dbReference>
<evidence type="ECO:0000256" key="3">
    <source>
        <dbReference type="ARBA" id="ARBA00022701"/>
    </source>
</evidence>
<sequence>MLGEKERNLPRCRGCREVLACCAHVEVSGERIIDRGPGVGKVCNTFAEEHYIEQIQQLSEKIADLKVSVDSMEKERDFYFSKLHDIEILCQRPELEHLPVYWFMPILECFSQVKGIKCVLPGGPEPSMTKAVQKILYAADAKDSPLPDANNIITKSPGLFSDEAE</sequence>
<dbReference type="SUPFAM" id="SSF140612">
    <property type="entry name" value="EB1 dimerisation domain-like"/>
    <property type="match status" value="1"/>
</dbReference>
<evidence type="ECO:0000256" key="2">
    <source>
        <dbReference type="ARBA" id="ARBA00022490"/>
    </source>
</evidence>
<dbReference type="InterPro" id="IPR036133">
    <property type="entry name" value="EB1_C_sf"/>
</dbReference>
<dbReference type="EMBL" id="PQIB02000015">
    <property type="protein sequence ID" value="RLM65070.1"/>
    <property type="molecule type" value="Genomic_DNA"/>
</dbReference>
<keyword evidence="2" id="KW-0963">Cytoplasm</keyword>
<organism evidence="8 9">
    <name type="scientific">Panicum miliaceum</name>
    <name type="common">Proso millet</name>
    <name type="synonym">Broomcorn millet</name>
    <dbReference type="NCBI Taxonomy" id="4540"/>
    <lineage>
        <taxon>Eukaryota</taxon>
        <taxon>Viridiplantae</taxon>
        <taxon>Streptophyta</taxon>
        <taxon>Embryophyta</taxon>
        <taxon>Tracheophyta</taxon>
        <taxon>Spermatophyta</taxon>
        <taxon>Magnoliopsida</taxon>
        <taxon>Liliopsida</taxon>
        <taxon>Poales</taxon>
        <taxon>Poaceae</taxon>
        <taxon>PACMAD clade</taxon>
        <taxon>Panicoideae</taxon>
        <taxon>Panicodae</taxon>
        <taxon>Paniceae</taxon>
        <taxon>Panicinae</taxon>
        <taxon>Panicum</taxon>
        <taxon>Panicum sect. Panicum</taxon>
    </lineage>
</organism>
<proteinExistence type="predicted"/>
<comment type="caution">
    <text evidence="8">The sequence shown here is derived from an EMBL/GenBank/DDBJ whole genome shotgun (WGS) entry which is preliminary data.</text>
</comment>
<dbReference type="OrthoDB" id="2119228at2759"/>
<reference evidence="9" key="1">
    <citation type="journal article" date="2019" name="Nat. Commun.">
        <title>The genome of broomcorn millet.</title>
        <authorList>
            <person name="Zou C."/>
            <person name="Miki D."/>
            <person name="Li D."/>
            <person name="Tang Q."/>
            <person name="Xiao L."/>
            <person name="Rajput S."/>
            <person name="Deng P."/>
            <person name="Jia W."/>
            <person name="Huang R."/>
            <person name="Zhang M."/>
            <person name="Sun Y."/>
            <person name="Hu J."/>
            <person name="Fu X."/>
            <person name="Schnable P.S."/>
            <person name="Li F."/>
            <person name="Zhang H."/>
            <person name="Feng B."/>
            <person name="Zhu X."/>
            <person name="Liu R."/>
            <person name="Schnable J.C."/>
            <person name="Zhu J.-K."/>
            <person name="Zhang H."/>
        </authorList>
    </citation>
    <scope>NUCLEOTIDE SEQUENCE [LARGE SCALE GENOMIC DNA]</scope>
</reference>
<dbReference type="STRING" id="4540.A0A3L6PY36"/>
<feature type="coiled-coil region" evidence="6">
    <location>
        <begin position="48"/>
        <end position="75"/>
    </location>
</feature>
<evidence type="ECO:0000256" key="1">
    <source>
        <dbReference type="ARBA" id="ARBA00004245"/>
    </source>
</evidence>
<evidence type="ECO:0000313" key="9">
    <source>
        <dbReference type="Proteomes" id="UP000275267"/>
    </source>
</evidence>
<name>A0A3L6PY36_PANMI</name>
<comment type="subcellular location">
    <subcellularLocation>
        <location evidence="1">Cytoplasm</location>
        <location evidence="1">Cytoskeleton</location>
    </subcellularLocation>
</comment>
<dbReference type="GO" id="GO:0005874">
    <property type="term" value="C:microtubule"/>
    <property type="evidence" value="ECO:0007669"/>
    <property type="project" value="UniProtKB-KW"/>
</dbReference>
<feature type="domain" description="EB1 C-terminal" evidence="7">
    <location>
        <begin position="47"/>
        <end position="145"/>
    </location>
</feature>
<dbReference type="InterPro" id="IPR027328">
    <property type="entry name" value="MAPRE"/>
</dbReference>